<feature type="transmembrane region" description="Helical" evidence="7">
    <location>
        <begin position="127"/>
        <end position="146"/>
    </location>
</feature>
<dbReference type="PANTHER" id="PTHR33452">
    <property type="entry name" value="OXIDOREDUCTASE CATD-RELATED"/>
    <property type="match status" value="1"/>
</dbReference>
<proteinExistence type="inferred from homology"/>
<dbReference type="GO" id="GO:0005886">
    <property type="term" value="C:plasma membrane"/>
    <property type="evidence" value="ECO:0007669"/>
    <property type="project" value="UniProtKB-SubCell"/>
</dbReference>
<accession>A0A497XQS8</accession>
<feature type="transmembrane region" description="Helical" evidence="7">
    <location>
        <begin position="66"/>
        <end position="84"/>
    </location>
</feature>
<evidence type="ECO:0000256" key="7">
    <source>
        <dbReference type="SAM" id="Phobius"/>
    </source>
</evidence>
<comment type="caution">
    <text evidence="8">The sequence shown here is derived from an EMBL/GenBank/DDBJ whole genome shotgun (WGS) entry which is preliminary data.</text>
</comment>
<evidence type="ECO:0000256" key="1">
    <source>
        <dbReference type="ARBA" id="ARBA00004651"/>
    </source>
</evidence>
<evidence type="ECO:0000313" key="9">
    <source>
        <dbReference type="Proteomes" id="UP000267841"/>
    </source>
</evidence>
<evidence type="ECO:0000256" key="5">
    <source>
        <dbReference type="ARBA" id="ARBA00022989"/>
    </source>
</evidence>
<dbReference type="OrthoDB" id="8228280at2"/>
<keyword evidence="4 7" id="KW-0812">Transmembrane</keyword>
<reference evidence="8 9" key="1">
    <citation type="submission" date="2018-10" db="EMBL/GenBank/DDBJ databases">
        <title>Genomic Encyclopedia of Archaeal and Bacterial Type Strains, Phase II (KMG-II): from individual species to whole genera.</title>
        <authorList>
            <person name="Goeker M."/>
        </authorList>
    </citation>
    <scope>NUCLEOTIDE SEQUENCE [LARGE SCALE GENOMIC DNA]</scope>
    <source>
        <strain evidence="8 9">DSM 16510</strain>
    </source>
</reference>
<dbReference type="Proteomes" id="UP000267841">
    <property type="component" value="Unassembled WGS sequence"/>
</dbReference>
<feature type="transmembrane region" description="Helical" evidence="7">
    <location>
        <begin position="25"/>
        <end position="46"/>
    </location>
</feature>
<keyword evidence="5 7" id="KW-1133">Transmembrane helix</keyword>
<keyword evidence="3" id="KW-1003">Cell membrane</keyword>
<dbReference type="InterPro" id="IPR051907">
    <property type="entry name" value="DoxX-like_oxidoreductase"/>
</dbReference>
<keyword evidence="9" id="KW-1185">Reference proteome</keyword>
<dbReference type="EMBL" id="RCCJ01000001">
    <property type="protein sequence ID" value="RLJ71336.1"/>
    <property type="molecule type" value="Genomic_DNA"/>
</dbReference>
<organism evidence="8 9">
    <name type="scientific">Hydrogenivirga caldilitoris</name>
    <dbReference type="NCBI Taxonomy" id="246264"/>
    <lineage>
        <taxon>Bacteria</taxon>
        <taxon>Pseudomonadati</taxon>
        <taxon>Aquificota</taxon>
        <taxon>Aquificia</taxon>
        <taxon>Aquificales</taxon>
        <taxon>Aquificaceae</taxon>
        <taxon>Hydrogenivirga</taxon>
    </lineage>
</organism>
<dbReference type="PANTHER" id="PTHR33452:SF1">
    <property type="entry name" value="INNER MEMBRANE PROTEIN YPHA-RELATED"/>
    <property type="match status" value="1"/>
</dbReference>
<dbReference type="RefSeq" id="WP_121012589.1">
    <property type="nucleotide sequence ID" value="NZ_RCCJ01000001.1"/>
</dbReference>
<protein>
    <submittedName>
        <fullName evidence="8">Putative oxidoreductase</fullName>
    </submittedName>
</protein>
<evidence type="ECO:0000313" key="8">
    <source>
        <dbReference type="EMBL" id="RLJ71336.1"/>
    </source>
</evidence>
<evidence type="ECO:0000256" key="3">
    <source>
        <dbReference type="ARBA" id="ARBA00022475"/>
    </source>
</evidence>
<dbReference type="InterPro" id="IPR032808">
    <property type="entry name" value="DoxX"/>
</dbReference>
<gene>
    <name evidence="8" type="ORF">BCF55_1635</name>
</gene>
<feature type="transmembrane region" description="Helical" evidence="7">
    <location>
        <begin position="90"/>
        <end position="106"/>
    </location>
</feature>
<comment type="similarity">
    <text evidence="2">Belongs to the DoxX family.</text>
</comment>
<dbReference type="AlphaFoldDB" id="A0A497XQS8"/>
<dbReference type="Pfam" id="PF07681">
    <property type="entry name" value="DoxX"/>
    <property type="match status" value="1"/>
</dbReference>
<evidence type="ECO:0000256" key="6">
    <source>
        <dbReference type="ARBA" id="ARBA00023136"/>
    </source>
</evidence>
<name>A0A497XQS8_9AQUI</name>
<comment type="subcellular location">
    <subcellularLocation>
        <location evidence="1">Cell membrane</location>
        <topology evidence="1">Multi-pass membrane protein</topology>
    </subcellularLocation>
</comment>
<evidence type="ECO:0000256" key="4">
    <source>
        <dbReference type="ARBA" id="ARBA00022692"/>
    </source>
</evidence>
<keyword evidence="6 7" id="KW-0472">Membrane</keyword>
<sequence>MTSNLSGVVRLYEKGLNLLPPLQSLFLLFVRLYWGWLFAQAGYGKLTHIDRTTEFFGSLGMPFPEFNAYFIGLTEFLGGVLISLGLGTRLVGAFLAGEMFVAYLVAHRSELMSVFSDPSEFYTAPPFTFMFASLILFLFGAGKISLDNLVTKVTRGLE</sequence>
<evidence type="ECO:0000256" key="2">
    <source>
        <dbReference type="ARBA" id="ARBA00006679"/>
    </source>
</evidence>